<dbReference type="EMBL" id="JH172090">
    <property type="protein sequence ID" value="EHB13274.1"/>
    <property type="molecule type" value="Genomic_DNA"/>
</dbReference>
<gene>
    <name evidence="2" type="ORF">GW7_21735</name>
</gene>
<keyword evidence="2" id="KW-0238">DNA-binding</keyword>
<dbReference type="PANTHER" id="PTHR15116:SF14">
    <property type="entry name" value="DNA-BINDING PROTEIN SATB1"/>
    <property type="match status" value="1"/>
</dbReference>
<dbReference type="AlphaFoldDB" id="G5BVG3"/>
<dbReference type="Proteomes" id="UP000006813">
    <property type="component" value="Unassembled WGS sequence"/>
</dbReference>
<reference evidence="2 3" key="1">
    <citation type="journal article" date="2011" name="Nature">
        <title>Genome sequencing reveals insights into physiology and longevity of the naked mole rat.</title>
        <authorList>
            <person name="Kim E.B."/>
            <person name="Fang X."/>
            <person name="Fushan A.A."/>
            <person name="Huang Z."/>
            <person name="Lobanov A.V."/>
            <person name="Han L."/>
            <person name="Marino S.M."/>
            <person name="Sun X."/>
            <person name="Turanov A.A."/>
            <person name="Yang P."/>
            <person name="Yim S.H."/>
            <person name="Zhao X."/>
            <person name="Kasaikina M.V."/>
            <person name="Stoletzki N."/>
            <person name="Peng C."/>
            <person name="Polak P."/>
            <person name="Xiong Z."/>
            <person name="Kiezun A."/>
            <person name="Zhu Y."/>
            <person name="Chen Y."/>
            <person name="Kryukov G.V."/>
            <person name="Zhang Q."/>
            <person name="Peshkin L."/>
            <person name="Yang L."/>
            <person name="Bronson R.T."/>
            <person name="Buffenstein R."/>
            <person name="Wang B."/>
            <person name="Han C."/>
            <person name="Li Q."/>
            <person name="Chen L."/>
            <person name="Zhao W."/>
            <person name="Sunyaev S.R."/>
            <person name="Park T.J."/>
            <person name="Zhang G."/>
            <person name="Wang J."/>
            <person name="Gladyshev V.N."/>
        </authorList>
    </citation>
    <scope>NUCLEOTIDE SEQUENCE [LARGE SCALE GENOMIC DNA]</scope>
</reference>
<evidence type="ECO:0000313" key="3">
    <source>
        <dbReference type="Proteomes" id="UP000006813"/>
    </source>
</evidence>
<evidence type="ECO:0000256" key="1">
    <source>
        <dbReference type="SAM" id="MobiDB-lite"/>
    </source>
</evidence>
<name>G5BVG3_HETGA</name>
<feature type="compositionally biased region" description="Low complexity" evidence="1">
    <location>
        <begin position="12"/>
        <end position="26"/>
    </location>
</feature>
<feature type="region of interest" description="Disordered" evidence="1">
    <location>
        <begin position="1"/>
        <end position="26"/>
    </location>
</feature>
<dbReference type="InterPro" id="IPR039673">
    <property type="entry name" value="SATB1/SATB2"/>
</dbReference>
<accession>G5BVG3</accession>
<dbReference type="PANTHER" id="PTHR15116">
    <property type="entry name" value="DNA-BINDING PROTEIN SATB FAMILY MEMBER"/>
    <property type="match status" value="1"/>
</dbReference>
<dbReference type="GO" id="GO:0006338">
    <property type="term" value="P:chromatin remodeling"/>
    <property type="evidence" value="ECO:0007669"/>
    <property type="project" value="InterPro"/>
</dbReference>
<dbReference type="GO" id="GO:0000978">
    <property type="term" value="F:RNA polymerase II cis-regulatory region sequence-specific DNA binding"/>
    <property type="evidence" value="ECO:0007669"/>
    <property type="project" value="TreeGrafter"/>
</dbReference>
<dbReference type="GO" id="GO:0000981">
    <property type="term" value="F:DNA-binding transcription factor activity, RNA polymerase II-specific"/>
    <property type="evidence" value="ECO:0007669"/>
    <property type="project" value="TreeGrafter"/>
</dbReference>
<organism evidence="2 3">
    <name type="scientific">Heterocephalus glaber</name>
    <name type="common">Naked mole rat</name>
    <dbReference type="NCBI Taxonomy" id="10181"/>
    <lineage>
        <taxon>Eukaryota</taxon>
        <taxon>Metazoa</taxon>
        <taxon>Chordata</taxon>
        <taxon>Craniata</taxon>
        <taxon>Vertebrata</taxon>
        <taxon>Euteleostomi</taxon>
        <taxon>Mammalia</taxon>
        <taxon>Eutheria</taxon>
        <taxon>Euarchontoglires</taxon>
        <taxon>Glires</taxon>
        <taxon>Rodentia</taxon>
        <taxon>Hystricomorpha</taxon>
        <taxon>Bathyergidae</taxon>
        <taxon>Heterocephalus</taxon>
    </lineage>
</organism>
<dbReference type="STRING" id="10181.G5BVG3"/>
<dbReference type="InParanoid" id="G5BVG3"/>
<sequence length="186" mass="21073">MSAAVPGNTAEQPPSSAQLSHSSQPSVWTPLPNLHPGLVSTPISPQLVNQQLVMAQLLNQQYAVNRLLAQQSLNQQYLNHPPPVSRSMNKPLERQLSTNTEVSFEIYQWYTIIKFFQNQRYYLKHHGKLKDNSGLEVDVAEYKEEELLKDLEESVQDKNANTLFSVKLEEELSVEGNTDINADLKD</sequence>
<evidence type="ECO:0000313" key="2">
    <source>
        <dbReference type="EMBL" id="EHB13274.1"/>
    </source>
</evidence>
<dbReference type="eggNOG" id="KOG3755">
    <property type="taxonomic scope" value="Eukaryota"/>
</dbReference>
<protein>
    <submittedName>
        <fullName evidence="2">DNA-binding protein SATB1</fullName>
    </submittedName>
</protein>
<proteinExistence type="predicted"/>